<proteinExistence type="predicted"/>
<dbReference type="InterPro" id="IPR050469">
    <property type="entry name" value="Diguanylate_Cyclase"/>
</dbReference>
<feature type="domain" description="GGDEF" evidence="4">
    <location>
        <begin position="223"/>
        <end position="349"/>
    </location>
</feature>
<comment type="catalytic activity">
    <reaction evidence="2">
        <text>2 GTP = 3',3'-c-di-GMP + 2 diphosphate</text>
        <dbReference type="Rhea" id="RHEA:24898"/>
        <dbReference type="ChEBI" id="CHEBI:33019"/>
        <dbReference type="ChEBI" id="CHEBI:37565"/>
        <dbReference type="ChEBI" id="CHEBI:58805"/>
        <dbReference type="EC" id="2.7.7.65"/>
    </reaction>
</comment>
<evidence type="ECO:0000256" key="1">
    <source>
        <dbReference type="ARBA" id="ARBA00012528"/>
    </source>
</evidence>
<evidence type="ECO:0000256" key="3">
    <source>
        <dbReference type="SAM" id="Phobius"/>
    </source>
</evidence>
<dbReference type="AlphaFoldDB" id="A0A7X9X6B9"/>
<dbReference type="EMBL" id="JABBFZ010000008">
    <property type="protein sequence ID" value="NML32324.1"/>
    <property type="molecule type" value="Genomic_DNA"/>
</dbReference>
<protein>
    <recommendedName>
        <fullName evidence="1">diguanylate cyclase</fullName>
        <ecNumber evidence="1">2.7.7.65</ecNumber>
    </recommendedName>
</protein>
<evidence type="ECO:0000259" key="4">
    <source>
        <dbReference type="PROSITE" id="PS50887"/>
    </source>
</evidence>
<dbReference type="InterPro" id="IPR043128">
    <property type="entry name" value="Rev_trsase/Diguanyl_cyclase"/>
</dbReference>
<keyword evidence="3" id="KW-0812">Transmembrane</keyword>
<accession>A0A7X9X6B9</accession>
<sequence>MQPFIWKRKYELRAGLTIEESEFVSLHPFSISLQFFGLISVILARVLAPAGAVFDDVTTCEGIAGIIVGLCISVVARRLETLLIGGTIAMSFIAFSFRLDAESFREPVFWILSIGSLIALGAAPVYEKLHHYMISIVLVWLILCNGLNQRIYNDSYRSWILTVIFNSILLGSVINFFMTFLRVMYWRSRNELYDMAFKDSLTGIGNRREFLEKIEALRANGSEHIYFLMIDVDDFKRINDTCGHAVGDAVLKQIASTIKACAGELPHGRLGGEEFGIAFEGTCEELSNFARNFLRSLENSVMAGTKVRASIGIARYEQDLTLSQCMSRADHALYAAKKAGKNRFAFYSDLNPPEFKDQSGHSVH</sequence>
<dbReference type="NCBIfam" id="TIGR00254">
    <property type="entry name" value="GGDEF"/>
    <property type="match status" value="1"/>
</dbReference>
<name>A0A7X9X6B9_9BURK</name>
<reference evidence="5 6" key="1">
    <citation type="submission" date="2020-04" db="EMBL/GenBank/DDBJ databases">
        <title>Paraburkholderia sp. G-4-1-8 isolated from soil.</title>
        <authorList>
            <person name="Dahal R.H."/>
        </authorList>
    </citation>
    <scope>NUCLEOTIDE SEQUENCE [LARGE SCALE GENOMIC DNA]</scope>
    <source>
        <strain evidence="5 6">G-4-1-8</strain>
    </source>
</reference>
<dbReference type="Proteomes" id="UP000583127">
    <property type="component" value="Unassembled WGS sequence"/>
</dbReference>
<dbReference type="InterPro" id="IPR029787">
    <property type="entry name" value="Nucleotide_cyclase"/>
</dbReference>
<dbReference type="PANTHER" id="PTHR45138">
    <property type="entry name" value="REGULATORY COMPONENTS OF SENSORY TRANSDUCTION SYSTEM"/>
    <property type="match status" value="1"/>
</dbReference>
<keyword evidence="6" id="KW-1185">Reference proteome</keyword>
<evidence type="ECO:0000313" key="5">
    <source>
        <dbReference type="EMBL" id="NML32324.1"/>
    </source>
</evidence>
<keyword evidence="3" id="KW-0472">Membrane</keyword>
<dbReference type="Gene3D" id="3.30.70.270">
    <property type="match status" value="1"/>
</dbReference>
<evidence type="ECO:0000313" key="6">
    <source>
        <dbReference type="Proteomes" id="UP000583127"/>
    </source>
</evidence>
<dbReference type="CDD" id="cd01949">
    <property type="entry name" value="GGDEF"/>
    <property type="match status" value="1"/>
</dbReference>
<feature type="transmembrane region" description="Helical" evidence="3">
    <location>
        <begin position="160"/>
        <end position="185"/>
    </location>
</feature>
<dbReference type="RefSeq" id="WP_169498571.1">
    <property type="nucleotide sequence ID" value="NZ_JABBFZ010000008.1"/>
</dbReference>
<feature type="transmembrane region" description="Helical" evidence="3">
    <location>
        <begin position="132"/>
        <end position="148"/>
    </location>
</feature>
<dbReference type="Pfam" id="PF00990">
    <property type="entry name" value="GGDEF"/>
    <property type="match status" value="1"/>
</dbReference>
<evidence type="ECO:0000256" key="2">
    <source>
        <dbReference type="ARBA" id="ARBA00034247"/>
    </source>
</evidence>
<dbReference type="SUPFAM" id="SSF55073">
    <property type="entry name" value="Nucleotide cyclase"/>
    <property type="match status" value="1"/>
</dbReference>
<dbReference type="GO" id="GO:0052621">
    <property type="term" value="F:diguanylate cyclase activity"/>
    <property type="evidence" value="ECO:0007669"/>
    <property type="project" value="UniProtKB-EC"/>
</dbReference>
<dbReference type="PROSITE" id="PS50887">
    <property type="entry name" value="GGDEF"/>
    <property type="match status" value="1"/>
</dbReference>
<feature type="transmembrane region" description="Helical" evidence="3">
    <location>
        <begin position="82"/>
        <end position="101"/>
    </location>
</feature>
<comment type="caution">
    <text evidence="5">The sequence shown here is derived from an EMBL/GenBank/DDBJ whole genome shotgun (WGS) entry which is preliminary data.</text>
</comment>
<dbReference type="SMART" id="SM00267">
    <property type="entry name" value="GGDEF"/>
    <property type="match status" value="1"/>
</dbReference>
<gene>
    <name evidence="5" type="ORF">HHL14_15930</name>
</gene>
<feature type="transmembrane region" description="Helical" evidence="3">
    <location>
        <begin position="108"/>
        <end position="126"/>
    </location>
</feature>
<dbReference type="PANTHER" id="PTHR45138:SF9">
    <property type="entry name" value="DIGUANYLATE CYCLASE DGCM-RELATED"/>
    <property type="match status" value="1"/>
</dbReference>
<dbReference type="EC" id="2.7.7.65" evidence="1"/>
<organism evidence="5 6">
    <name type="scientific">Paraburkholderia antibiotica</name>
    <dbReference type="NCBI Taxonomy" id="2728839"/>
    <lineage>
        <taxon>Bacteria</taxon>
        <taxon>Pseudomonadati</taxon>
        <taxon>Pseudomonadota</taxon>
        <taxon>Betaproteobacteria</taxon>
        <taxon>Burkholderiales</taxon>
        <taxon>Burkholderiaceae</taxon>
        <taxon>Paraburkholderia</taxon>
    </lineage>
</organism>
<keyword evidence="3" id="KW-1133">Transmembrane helix</keyword>
<dbReference type="InterPro" id="IPR000160">
    <property type="entry name" value="GGDEF_dom"/>
</dbReference>
<feature type="transmembrane region" description="Helical" evidence="3">
    <location>
        <begin position="29"/>
        <end position="48"/>
    </location>
</feature>